<dbReference type="Gene3D" id="2.60.40.1240">
    <property type="match status" value="1"/>
</dbReference>
<keyword evidence="1" id="KW-0732">Signal</keyword>
<evidence type="ECO:0000313" key="5">
    <source>
        <dbReference type="Proteomes" id="UP000319818"/>
    </source>
</evidence>
<evidence type="ECO:0000256" key="1">
    <source>
        <dbReference type="ARBA" id="ARBA00022729"/>
    </source>
</evidence>
<dbReference type="InterPro" id="IPR029050">
    <property type="entry name" value="Immunoprotect_excell_Ig-like"/>
</dbReference>
<dbReference type="Proteomes" id="UP000319818">
    <property type="component" value="Unassembled WGS sequence"/>
</dbReference>
<proteinExistence type="predicted"/>
<dbReference type="Pfam" id="PF11611">
    <property type="entry name" value="DUF4352"/>
    <property type="match status" value="1"/>
</dbReference>
<comment type="caution">
    <text evidence="4">The sequence shown here is derived from an EMBL/GenBank/DDBJ whole genome shotgun (WGS) entry which is preliminary data.</text>
</comment>
<keyword evidence="2" id="KW-1133">Transmembrane helix</keyword>
<dbReference type="AlphaFoldDB" id="A0A543GBK1"/>
<protein>
    <submittedName>
        <fullName evidence="4">Uncharacterized protein DUF4352</fullName>
    </submittedName>
</protein>
<organism evidence="4 5">
    <name type="scientific">Pseudonocardia cypriaca</name>
    <dbReference type="NCBI Taxonomy" id="882449"/>
    <lineage>
        <taxon>Bacteria</taxon>
        <taxon>Bacillati</taxon>
        <taxon>Actinomycetota</taxon>
        <taxon>Actinomycetes</taxon>
        <taxon>Pseudonocardiales</taxon>
        <taxon>Pseudonocardiaceae</taxon>
        <taxon>Pseudonocardia</taxon>
    </lineage>
</organism>
<feature type="domain" description="DUF4352" evidence="3">
    <location>
        <begin position="127"/>
        <end position="250"/>
    </location>
</feature>
<gene>
    <name evidence="4" type="ORF">FB388_0729</name>
</gene>
<keyword evidence="2" id="KW-0472">Membrane</keyword>
<keyword evidence="5" id="KW-1185">Reference proteome</keyword>
<name>A0A543GBK1_9PSEU</name>
<evidence type="ECO:0000313" key="4">
    <source>
        <dbReference type="EMBL" id="TQM43384.1"/>
    </source>
</evidence>
<keyword evidence="2" id="KW-0812">Transmembrane</keyword>
<feature type="transmembrane region" description="Helical" evidence="2">
    <location>
        <begin position="74"/>
        <end position="98"/>
    </location>
</feature>
<evidence type="ECO:0000259" key="3">
    <source>
        <dbReference type="Pfam" id="PF11611"/>
    </source>
</evidence>
<dbReference type="InterPro" id="IPR029051">
    <property type="entry name" value="DUF4352"/>
</dbReference>
<feature type="transmembrane region" description="Helical" evidence="2">
    <location>
        <begin position="20"/>
        <end position="53"/>
    </location>
</feature>
<evidence type="ECO:0000256" key="2">
    <source>
        <dbReference type="SAM" id="Phobius"/>
    </source>
</evidence>
<sequence>MPQYPPSGYYPPPPPPQNGFGVAAFVLGLLGLLFSFIPIIGLIAWPLVLLALVFAGLGLARARDGRATNKGMAISGLVCALIGLAICILYAAIFSAAVSSSPSSASRPATAYAAPAPNNSAPAASAGIGTEVQDGSLAFTVTDVKTGVRVLGDSFLRTEAQGMYVLVHVNVRNIGSESQTFMGANQTLLDTQGREFTTDSSAALMNVPDSESFFTPINPGNSVKGVLVFDVPEGLSPASIELHESMFSSGALVSLAG</sequence>
<accession>A0A543GBK1</accession>
<reference evidence="4 5" key="1">
    <citation type="submission" date="2019-06" db="EMBL/GenBank/DDBJ databases">
        <title>Sequencing the genomes of 1000 actinobacteria strains.</title>
        <authorList>
            <person name="Klenk H.-P."/>
        </authorList>
    </citation>
    <scope>NUCLEOTIDE SEQUENCE [LARGE SCALE GENOMIC DNA]</scope>
    <source>
        <strain evidence="4 5">DSM 45511</strain>
    </source>
</reference>
<dbReference type="EMBL" id="VFPH01000001">
    <property type="protein sequence ID" value="TQM43384.1"/>
    <property type="molecule type" value="Genomic_DNA"/>
</dbReference>